<organism evidence="1">
    <name type="scientific">Hexamita inflata</name>
    <dbReference type="NCBI Taxonomy" id="28002"/>
    <lineage>
        <taxon>Eukaryota</taxon>
        <taxon>Metamonada</taxon>
        <taxon>Diplomonadida</taxon>
        <taxon>Hexamitidae</taxon>
        <taxon>Hexamitinae</taxon>
        <taxon>Hexamita</taxon>
    </lineage>
</organism>
<proteinExistence type="predicted"/>
<gene>
    <name evidence="1" type="ORF">HINF_LOCUS5463</name>
    <name evidence="2" type="ORF">HINF_LOCUS70494</name>
</gene>
<keyword evidence="3" id="KW-1185">Reference proteome</keyword>
<name>A0AA86TN61_9EUKA</name>
<sequence>MLQVLDFQIRLQKLLKKLQNLHSSSIILSKENIYPIFKQSKYILFNLQTTFIDYSPLLTQKQYAYYTQQKVYALPFIISLKFIPAIQKIVTKITSEINNVSSSAELTQVV</sequence>
<comment type="caution">
    <text evidence="1">The sequence shown here is derived from an EMBL/GenBank/DDBJ whole genome shotgun (WGS) entry which is preliminary data.</text>
</comment>
<evidence type="ECO:0000313" key="2">
    <source>
        <dbReference type="EMBL" id="CAL6100307.1"/>
    </source>
</evidence>
<dbReference type="EMBL" id="CATOUU010000142">
    <property type="protein sequence ID" value="CAI9917818.1"/>
    <property type="molecule type" value="Genomic_DNA"/>
</dbReference>
<reference evidence="2 3" key="2">
    <citation type="submission" date="2024-07" db="EMBL/GenBank/DDBJ databases">
        <authorList>
            <person name="Akdeniz Z."/>
        </authorList>
    </citation>
    <scope>NUCLEOTIDE SEQUENCE [LARGE SCALE GENOMIC DNA]</scope>
</reference>
<evidence type="ECO:0000313" key="1">
    <source>
        <dbReference type="EMBL" id="CAI9917818.1"/>
    </source>
</evidence>
<protein>
    <submittedName>
        <fullName evidence="2">Hypothetical_protein</fullName>
    </submittedName>
</protein>
<reference evidence="1" key="1">
    <citation type="submission" date="2023-06" db="EMBL/GenBank/DDBJ databases">
        <authorList>
            <person name="Kurt Z."/>
        </authorList>
    </citation>
    <scope>NUCLEOTIDE SEQUENCE</scope>
</reference>
<dbReference type="Proteomes" id="UP001642409">
    <property type="component" value="Unassembled WGS sequence"/>
</dbReference>
<accession>A0AA86TN61</accession>
<dbReference type="EMBL" id="CAXDID020000529">
    <property type="protein sequence ID" value="CAL6100307.1"/>
    <property type="molecule type" value="Genomic_DNA"/>
</dbReference>
<evidence type="ECO:0000313" key="3">
    <source>
        <dbReference type="Proteomes" id="UP001642409"/>
    </source>
</evidence>
<dbReference type="AlphaFoldDB" id="A0AA86TN61"/>